<sequence>MDFKELYEEAFKTSKETYFSKDLEVGSVGCAIFTETNHLYLGKNLDMSSSIGMCAERNAISSMLTYEVSKITKMVCVHKSGKIILPCGACREFMKQLEDLTVDTEILVSLEPLKVVKLNELLPSWWRDDLKKN</sequence>
<evidence type="ECO:0000259" key="5">
    <source>
        <dbReference type="PROSITE" id="PS51747"/>
    </source>
</evidence>
<dbReference type="GO" id="GO:0004126">
    <property type="term" value="F:cytidine deaminase activity"/>
    <property type="evidence" value="ECO:0007669"/>
    <property type="project" value="UniProtKB-ARBA"/>
</dbReference>
<dbReference type="PANTHER" id="PTHR11644:SF2">
    <property type="entry name" value="CYTIDINE DEAMINASE"/>
    <property type="match status" value="1"/>
</dbReference>
<dbReference type="GO" id="GO:0008270">
    <property type="term" value="F:zinc ion binding"/>
    <property type="evidence" value="ECO:0007669"/>
    <property type="project" value="InterPro"/>
</dbReference>
<comment type="similarity">
    <text evidence="1">Belongs to the cytidine and deoxycytidylate deaminase family.</text>
</comment>
<dbReference type="EMBL" id="JADIMY010000010">
    <property type="protein sequence ID" value="MBO8427035.1"/>
    <property type="molecule type" value="Genomic_DNA"/>
</dbReference>
<keyword evidence="4" id="KW-0862">Zinc</keyword>
<dbReference type="AlphaFoldDB" id="A0A9D9DHW9"/>
<dbReference type="PANTHER" id="PTHR11644">
    <property type="entry name" value="CYTIDINE DEAMINASE"/>
    <property type="match status" value="1"/>
</dbReference>
<keyword evidence="2" id="KW-0479">Metal-binding</keyword>
<reference evidence="6" key="2">
    <citation type="journal article" date="2021" name="PeerJ">
        <title>Extensive microbial diversity within the chicken gut microbiome revealed by metagenomics and culture.</title>
        <authorList>
            <person name="Gilroy R."/>
            <person name="Ravi A."/>
            <person name="Getino M."/>
            <person name="Pursley I."/>
            <person name="Horton D.L."/>
            <person name="Alikhan N.F."/>
            <person name="Baker D."/>
            <person name="Gharbi K."/>
            <person name="Hall N."/>
            <person name="Watson M."/>
            <person name="Adriaenssens E.M."/>
            <person name="Foster-Nyarko E."/>
            <person name="Jarju S."/>
            <person name="Secka A."/>
            <person name="Antonio M."/>
            <person name="Oren A."/>
            <person name="Chaudhuri R.R."/>
            <person name="La Ragione R."/>
            <person name="Hildebrand F."/>
            <person name="Pallen M.J."/>
        </authorList>
    </citation>
    <scope>NUCLEOTIDE SEQUENCE</scope>
    <source>
        <strain evidence="6">11159</strain>
    </source>
</reference>
<dbReference type="GO" id="GO:0072527">
    <property type="term" value="P:pyrimidine-containing compound metabolic process"/>
    <property type="evidence" value="ECO:0007669"/>
    <property type="project" value="UniProtKB-ARBA"/>
</dbReference>
<dbReference type="Gene3D" id="3.40.140.10">
    <property type="entry name" value="Cytidine Deaminase, domain 2"/>
    <property type="match status" value="1"/>
</dbReference>
<evidence type="ECO:0000313" key="6">
    <source>
        <dbReference type="EMBL" id="MBO8427035.1"/>
    </source>
</evidence>
<dbReference type="InterPro" id="IPR050202">
    <property type="entry name" value="Cyt/Deoxycyt_deaminase"/>
</dbReference>
<dbReference type="CDD" id="cd01283">
    <property type="entry name" value="cytidine_deaminase"/>
    <property type="match status" value="1"/>
</dbReference>
<dbReference type="PROSITE" id="PS00903">
    <property type="entry name" value="CYT_DCMP_DEAMINASES_1"/>
    <property type="match status" value="1"/>
</dbReference>
<dbReference type="Proteomes" id="UP000823613">
    <property type="component" value="Unassembled WGS sequence"/>
</dbReference>
<evidence type="ECO:0000256" key="4">
    <source>
        <dbReference type="ARBA" id="ARBA00022833"/>
    </source>
</evidence>
<dbReference type="GO" id="GO:0042802">
    <property type="term" value="F:identical protein binding"/>
    <property type="evidence" value="ECO:0007669"/>
    <property type="project" value="UniProtKB-ARBA"/>
</dbReference>
<feature type="domain" description="CMP/dCMP-type deaminase" evidence="5">
    <location>
        <begin position="1"/>
        <end position="129"/>
    </location>
</feature>
<dbReference type="InterPro" id="IPR016193">
    <property type="entry name" value="Cytidine_deaminase-like"/>
</dbReference>
<organism evidence="6 7">
    <name type="scientific">Candidatus Onthovivens merdipullorum</name>
    <dbReference type="NCBI Taxonomy" id="2840889"/>
    <lineage>
        <taxon>Bacteria</taxon>
        <taxon>Bacillati</taxon>
        <taxon>Bacillota</taxon>
        <taxon>Bacilli</taxon>
        <taxon>Bacillales</taxon>
        <taxon>Candidatus Onthovivens</taxon>
    </lineage>
</organism>
<proteinExistence type="inferred from homology"/>
<dbReference type="PROSITE" id="PS51747">
    <property type="entry name" value="CYT_DCMP_DEAMINASES_2"/>
    <property type="match status" value="1"/>
</dbReference>
<keyword evidence="3" id="KW-0378">Hydrolase</keyword>
<evidence type="ECO:0000256" key="3">
    <source>
        <dbReference type="ARBA" id="ARBA00022801"/>
    </source>
</evidence>
<evidence type="ECO:0000313" key="7">
    <source>
        <dbReference type="Proteomes" id="UP000823613"/>
    </source>
</evidence>
<dbReference type="GO" id="GO:0005829">
    <property type="term" value="C:cytosol"/>
    <property type="evidence" value="ECO:0007669"/>
    <property type="project" value="TreeGrafter"/>
</dbReference>
<name>A0A9D9DHW9_9BACL</name>
<dbReference type="InterPro" id="IPR016192">
    <property type="entry name" value="APOBEC/CMP_deaminase_Zn-bd"/>
</dbReference>
<comment type="caution">
    <text evidence="6">The sequence shown here is derived from an EMBL/GenBank/DDBJ whole genome shotgun (WGS) entry which is preliminary data.</text>
</comment>
<dbReference type="SUPFAM" id="SSF53927">
    <property type="entry name" value="Cytidine deaminase-like"/>
    <property type="match status" value="1"/>
</dbReference>
<gene>
    <name evidence="6" type="ORF">IAC58_00525</name>
</gene>
<accession>A0A9D9DHW9</accession>
<protein>
    <submittedName>
        <fullName evidence="6">Cytidine deaminase</fullName>
    </submittedName>
</protein>
<dbReference type="Pfam" id="PF00383">
    <property type="entry name" value="dCMP_cyt_deam_1"/>
    <property type="match status" value="1"/>
</dbReference>
<dbReference type="InterPro" id="IPR002125">
    <property type="entry name" value="CMP_dCMP_dom"/>
</dbReference>
<dbReference type="GO" id="GO:0055086">
    <property type="term" value="P:nucleobase-containing small molecule metabolic process"/>
    <property type="evidence" value="ECO:0007669"/>
    <property type="project" value="UniProtKB-ARBA"/>
</dbReference>
<reference evidence="6" key="1">
    <citation type="submission" date="2020-10" db="EMBL/GenBank/DDBJ databases">
        <authorList>
            <person name="Gilroy R."/>
        </authorList>
    </citation>
    <scope>NUCLEOTIDE SEQUENCE</scope>
    <source>
        <strain evidence="6">11159</strain>
    </source>
</reference>
<evidence type="ECO:0000256" key="2">
    <source>
        <dbReference type="ARBA" id="ARBA00022723"/>
    </source>
</evidence>
<evidence type="ECO:0000256" key="1">
    <source>
        <dbReference type="ARBA" id="ARBA00006576"/>
    </source>
</evidence>